<evidence type="ECO:0000313" key="2">
    <source>
        <dbReference type="EMBL" id="RRT67952.1"/>
    </source>
</evidence>
<accession>A0A426ZVH7</accession>
<dbReference type="AlphaFoldDB" id="A0A426ZVH7"/>
<reference evidence="2 3" key="1">
    <citation type="journal article" date="2014" name="Agronomy (Basel)">
        <title>A Draft Genome Sequence for Ensete ventricosum, the Drought-Tolerant Tree Against Hunger.</title>
        <authorList>
            <person name="Harrison J."/>
            <person name="Moore K.A."/>
            <person name="Paszkiewicz K."/>
            <person name="Jones T."/>
            <person name="Grant M."/>
            <person name="Ambacheew D."/>
            <person name="Muzemil S."/>
            <person name="Studholme D.J."/>
        </authorList>
    </citation>
    <scope>NUCLEOTIDE SEQUENCE [LARGE SCALE GENOMIC DNA]</scope>
</reference>
<keyword evidence="1" id="KW-1133">Transmembrane helix</keyword>
<comment type="caution">
    <text evidence="2">The sequence shown here is derived from an EMBL/GenBank/DDBJ whole genome shotgun (WGS) entry which is preliminary data.</text>
</comment>
<gene>
    <name evidence="2" type="ORF">B296_00025927</name>
</gene>
<evidence type="ECO:0000256" key="1">
    <source>
        <dbReference type="SAM" id="Phobius"/>
    </source>
</evidence>
<evidence type="ECO:0000313" key="3">
    <source>
        <dbReference type="Proteomes" id="UP000287651"/>
    </source>
</evidence>
<dbReference type="EMBL" id="AMZH03004858">
    <property type="protein sequence ID" value="RRT67952.1"/>
    <property type="molecule type" value="Genomic_DNA"/>
</dbReference>
<feature type="transmembrane region" description="Helical" evidence="1">
    <location>
        <begin position="144"/>
        <end position="163"/>
    </location>
</feature>
<protein>
    <submittedName>
        <fullName evidence="2">Uncharacterized protein</fullName>
    </submittedName>
</protein>
<keyword evidence="1" id="KW-0472">Membrane</keyword>
<name>A0A426ZVH7_ENSVE</name>
<keyword evidence="1" id="KW-0812">Transmembrane</keyword>
<sequence>MCNDLAVEEVIYAARIDENGDQLLFKKPSNFYHLRVGVAGQRVHCVVGRLGLFLHGFIFGFEVFFRWFDVLILYWFNHEEPTLFAAMFLAPRLRHGWSGSDPYPSYFVVQSFFLDYREGNCHRESVRLSRGKAQRDDDSTTGSLAWLLVAGLAFVSSSLAASYTKCQSRVEGPSGSAPSMIKSVGSLSS</sequence>
<feature type="transmembrane region" description="Helical" evidence="1">
    <location>
        <begin position="52"/>
        <end position="76"/>
    </location>
</feature>
<organism evidence="2 3">
    <name type="scientific">Ensete ventricosum</name>
    <name type="common">Abyssinian banana</name>
    <name type="synonym">Musa ensete</name>
    <dbReference type="NCBI Taxonomy" id="4639"/>
    <lineage>
        <taxon>Eukaryota</taxon>
        <taxon>Viridiplantae</taxon>
        <taxon>Streptophyta</taxon>
        <taxon>Embryophyta</taxon>
        <taxon>Tracheophyta</taxon>
        <taxon>Spermatophyta</taxon>
        <taxon>Magnoliopsida</taxon>
        <taxon>Liliopsida</taxon>
        <taxon>Zingiberales</taxon>
        <taxon>Musaceae</taxon>
        <taxon>Ensete</taxon>
    </lineage>
</organism>
<dbReference type="Proteomes" id="UP000287651">
    <property type="component" value="Unassembled WGS sequence"/>
</dbReference>
<proteinExistence type="predicted"/>